<dbReference type="EMBL" id="JAECZA010000083">
    <property type="protein sequence ID" value="MBH8574783.1"/>
    <property type="molecule type" value="Genomic_DNA"/>
</dbReference>
<evidence type="ECO:0000256" key="1">
    <source>
        <dbReference type="SAM" id="MobiDB-lite"/>
    </source>
</evidence>
<dbReference type="RefSeq" id="WP_225895723.1">
    <property type="nucleotide sequence ID" value="NZ_CAWPUQ010000321.1"/>
</dbReference>
<comment type="caution">
    <text evidence="2">The sequence shown here is derived from an EMBL/GenBank/DDBJ whole genome shotgun (WGS) entry which is preliminary data.</text>
</comment>
<accession>A0A8J7LG47</accession>
<reference evidence="2 3" key="1">
    <citation type="journal article" date="2021" name="Int. J. Syst. Evol. Microbiol.">
        <title>Amazonocrinis nigriterrae gen. nov., sp. nov., Atlanticothrix silvestris gen. nov., sp. nov. and Dendronalium phyllosphericum gen. nov., sp. nov., nostocacean cyanobacteria from Brazilian environments.</title>
        <authorList>
            <person name="Alvarenga D.O."/>
            <person name="Andreote A.P.D."/>
            <person name="Branco L.H.Z."/>
            <person name="Delbaje E."/>
            <person name="Cruz R.B."/>
            <person name="Varani A.M."/>
            <person name="Fiore M.F."/>
        </authorList>
    </citation>
    <scope>NUCLEOTIDE SEQUENCE [LARGE SCALE GENOMIC DNA]</scope>
    <source>
        <strain evidence="2 3">CENA369</strain>
    </source>
</reference>
<evidence type="ECO:0000313" key="2">
    <source>
        <dbReference type="EMBL" id="MBH8574783.1"/>
    </source>
</evidence>
<keyword evidence="3" id="KW-1185">Reference proteome</keyword>
<feature type="compositionally biased region" description="Basic and acidic residues" evidence="1">
    <location>
        <begin position="8"/>
        <end position="18"/>
    </location>
</feature>
<gene>
    <name evidence="2" type="ORF">I8752_17490</name>
</gene>
<dbReference type="AlphaFoldDB" id="A0A8J7LG47"/>
<organism evidence="2 3">
    <name type="scientific">Dendronalium phyllosphericum CENA369</name>
    <dbReference type="NCBI Taxonomy" id="1725256"/>
    <lineage>
        <taxon>Bacteria</taxon>
        <taxon>Bacillati</taxon>
        <taxon>Cyanobacteriota</taxon>
        <taxon>Cyanophyceae</taxon>
        <taxon>Nostocales</taxon>
        <taxon>Nostocaceae</taxon>
        <taxon>Dendronalium</taxon>
        <taxon>Dendronalium phyllosphericum</taxon>
    </lineage>
</organism>
<feature type="region of interest" description="Disordered" evidence="1">
    <location>
        <begin position="1"/>
        <end position="26"/>
    </location>
</feature>
<evidence type="ECO:0000313" key="3">
    <source>
        <dbReference type="Proteomes" id="UP000662314"/>
    </source>
</evidence>
<name>A0A8J7LG47_9NOST</name>
<proteinExistence type="predicted"/>
<protein>
    <submittedName>
        <fullName evidence="2">Uncharacterized protein</fullName>
    </submittedName>
</protein>
<sequence length="45" mass="5005">MNTNNGNLKREAERDEGTTRGWGEAVTRRITTTLPSAFCLLPPDN</sequence>
<dbReference type="Proteomes" id="UP000662314">
    <property type="component" value="Unassembled WGS sequence"/>
</dbReference>